<gene>
    <name evidence="5" type="ORF">BA896_015975</name>
</gene>
<dbReference type="EMBL" id="MAQB02000006">
    <property type="protein sequence ID" value="OFJ47298.1"/>
    <property type="molecule type" value="Genomic_DNA"/>
</dbReference>
<dbReference type="InterPro" id="IPR050482">
    <property type="entry name" value="Sensor_HK_TwoCompSys"/>
</dbReference>
<dbReference type="InterPro" id="IPR036890">
    <property type="entry name" value="HATPase_C_sf"/>
</dbReference>
<protein>
    <submittedName>
        <fullName evidence="5">Histidine kinase</fullName>
    </submittedName>
</protein>
<keyword evidence="1" id="KW-0808">Transferase</keyword>
<dbReference type="SUPFAM" id="SSF55874">
    <property type="entry name" value="ATPase domain of HSP90 chaperone/DNA topoisomerase II/histidine kinase"/>
    <property type="match status" value="1"/>
</dbReference>
<dbReference type="Pfam" id="PF07730">
    <property type="entry name" value="HisKA_3"/>
    <property type="match status" value="1"/>
</dbReference>
<dbReference type="InterPro" id="IPR011712">
    <property type="entry name" value="Sig_transdc_His_kin_sub3_dim/P"/>
</dbReference>
<proteinExistence type="predicted"/>
<accession>A0A1E8PLX4</accession>
<evidence type="ECO:0000259" key="4">
    <source>
        <dbReference type="PROSITE" id="PS50109"/>
    </source>
</evidence>
<dbReference type="PANTHER" id="PTHR24421">
    <property type="entry name" value="NITRATE/NITRITE SENSOR PROTEIN NARX-RELATED"/>
    <property type="match status" value="1"/>
</dbReference>
<keyword evidence="3" id="KW-0902">Two-component regulatory system</keyword>
<evidence type="ECO:0000256" key="3">
    <source>
        <dbReference type="ARBA" id="ARBA00023012"/>
    </source>
</evidence>
<dbReference type="Gene3D" id="3.30.565.10">
    <property type="entry name" value="Histidine kinase-like ATPase, C-terminal domain"/>
    <property type="match status" value="1"/>
</dbReference>
<dbReference type="InterPro" id="IPR003594">
    <property type="entry name" value="HATPase_dom"/>
</dbReference>
<dbReference type="GO" id="GO:0016020">
    <property type="term" value="C:membrane"/>
    <property type="evidence" value="ECO:0007669"/>
    <property type="project" value="InterPro"/>
</dbReference>
<feature type="domain" description="Histidine kinase" evidence="4">
    <location>
        <begin position="43"/>
        <end position="234"/>
    </location>
</feature>
<dbReference type="InterPro" id="IPR005467">
    <property type="entry name" value="His_kinase_dom"/>
</dbReference>
<comment type="caution">
    <text evidence="5">The sequence shown here is derived from an EMBL/GenBank/DDBJ whole genome shotgun (WGS) entry which is preliminary data.</text>
</comment>
<dbReference type="Proteomes" id="UP000092634">
    <property type="component" value="Unassembled WGS sequence"/>
</dbReference>
<dbReference type="GO" id="GO:0046983">
    <property type="term" value="F:protein dimerization activity"/>
    <property type="evidence" value="ECO:0007669"/>
    <property type="project" value="InterPro"/>
</dbReference>
<evidence type="ECO:0000313" key="6">
    <source>
        <dbReference type="Proteomes" id="UP000092634"/>
    </source>
</evidence>
<reference evidence="5 6" key="1">
    <citation type="submission" date="2016-10" db="EMBL/GenBank/DDBJ databases">
        <title>Updated version of Genome Assembly of Janthinobacterium lividum ERGS5:01.</title>
        <authorList>
            <person name="Kumar R."/>
            <person name="Acharya V."/>
            <person name="Singh D."/>
        </authorList>
    </citation>
    <scope>NUCLEOTIDE SEQUENCE [LARGE SCALE GENOMIC DNA]</scope>
    <source>
        <strain evidence="5 6">ERGS5:01</strain>
    </source>
</reference>
<evidence type="ECO:0000256" key="2">
    <source>
        <dbReference type="ARBA" id="ARBA00022777"/>
    </source>
</evidence>
<evidence type="ECO:0000256" key="1">
    <source>
        <dbReference type="ARBA" id="ARBA00022679"/>
    </source>
</evidence>
<evidence type="ECO:0000313" key="5">
    <source>
        <dbReference type="EMBL" id="OFJ47298.1"/>
    </source>
</evidence>
<sequence>MSAQTDPNKEAAQADAERAADLSELLGHINTSWDNERRSLSRQLHDSLGSSLTALTMHLSLLTQKMPQETALLERAATMKQLLLNVIETNRQMQLKLWNDKLEFLGVNVALSELAAQFAEQHKITVRCSLPDDELICPRNMGVALLRTLEEALGNIATHANATQVDIIIDDNEAALMMTVKDNGNGLPAREPVDMRKHGLRCVRERVHYLGGSLNLTANAQGGTALSVVLPRTSAQASSLLHGSGR</sequence>
<dbReference type="Gene3D" id="1.20.5.1930">
    <property type="match status" value="1"/>
</dbReference>
<dbReference type="GO" id="GO:0000155">
    <property type="term" value="F:phosphorelay sensor kinase activity"/>
    <property type="evidence" value="ECO:0007669"/>
    <property type="project" value="InterPro"/>
</dbReference>
<dbReference type="SMART" id="SM00387">
    <property type="entry name" value="HATPase_c"/>
    <property type="match status" value="1"/>
</dbReference>
<dbReference type="CDD" id="cd16917">
    <property type="entry name" value="HATPase_UhpB-NarQ-NarX-like"/>
    <property type="match status" value="1"/>
</dbReference>
<dbReference type="PANTHER" id="PTHR24421:SF58">
    <property type="entry name" value="SIGNAL TRANSDUCTION HISTIDINE-PROTEIN KINASE_PHOSPHATASE UHPB"/>
    <property type="match status" value="1"/>
</dbReference>
<keyword evidence="2 5" id="KW-0418">Kinase</keyword>
<name>A0A1E8PLX4_9BURK</name>
<dbReference type="Pfam" id="PF02518">
    <property type="entry name" value="HATPase_c"/>
    <property type="match status" value="1"/>
</dbReference>
<dbReference type="AlphaFoldDB" id="A0A1E8PLX4"/>
<organism evidence="5 6">
    <name type="scientific">Janthinobacterium lividum</name>
    <dbReference type="NCBI Taxonomy" id="29581"/>
    <lineage>
        <taxon>Bacteria</taxon>
        <taxon>Pseudomonadati</taxon>
        <taxon>Pseudomonadota</taxon>
        <taxon>Betaproteobacteria</taxon>
        <taxon>Burkholderiales</taxon>
        <taxon>Oxalobacteraceae</taxon>
        <taxon>Janthinobacterium</taxon>
    </lineage>
</organism>
<dbReference type="PROSITE" id="PS50109">
    <property type="entry name" value="HIS_KIN"/>
    <property type="match status" value="1"/>
</dbReference>